<dbReference type="Proteomes" id="UP001163321">
    <property type="component" value="Chromosome 1"/>
</dbReference>
<evidence type="ECO:0000313" key="2">
    <source>
        <dbReference type="Proteomes" id="UP001163321"/>
    </source>
</evidence>
<evidence type="ECO:0000313" key="1">
    <source>
        <dbReference type="EMBL" id="KAI9920621.1"/>
    </source>
</evidence>
<organism evidence="1 2">
    <name type="scientific">Peronosclerospora sorghi</name>
    <dbReference type="NCBI Taxonomy" id="230839"/>
    <lineage>
        <taxon>Eukaryota</taxon>
        <taxon>Sar</taxon>
        <taxon>Stramenopiles</taxon>
        <taxon>Oomycota</taxon>
        <taxon>Peronosporomycetes</taxon>
        <taxon>Peronosporales</taxon>
        <taxon>Peronosporaceae</taxon>
        <taxon>Peronosclerospora</taxon>
    </lineage>
</organism>
<gene>
    <name evidence="1" type="ORF">PsorP6_000271</name>
</gene>
<proteinExistence type="predicted"/>
<dbReference type="EMBL" id="CM047580">
    <property type="protein sequence ID" value="KAI9920621.1"/>
    <property type="molecule type" value="Genomic_DNA"/>
</dbReference>
<comment type="caution">
    <text evidence="1">The sequence shown here is derived from an EMBL/GenBank/DDBJ whole genome shotgun (WGS) entry which is preliminary data.</text>
</comment>
<name>A0ACC0WQN8_9STRA</name>
<protein>
    <submittedName>
        <fullName evidence="1">Uncharacterized protein</fullName>
    </submittedName>
</protein>
<keyword evidence="2" id="KW-1185">Reference proteome</keyword>
<accession>A0ACC0WQN8</accession>
<sequence>MHFVVEKDKRLVEWKKRKYAPGEKRIAEMCSLYCSMVDEASECVYSGIADQLRHCTTLLSRKPKFELDEVLHGEYWKTIGWEDPCRSAMEREMFEQYPYLCDAEEHKGVVKRPSGCDFPA</sequence>
<reference evidence="1 2" key="1">
    <citation type="journal article" date="2022" name="bioRxiv">
        <title>The genome of the oomycete Peronosclerospora sorghi, a cosmopolitan pathogen of maize and sorghum, is inflated with dispersed pseudogenes.</title>
        <authorList>
            <person name="Fletcher K."/>
            <person name="Martin F."/>
            <person name="Isakeit T."/>
            <person name="Cavanaugh K."/>
            <person name="Magill C."/>
            <person name="Michelmore R."/>
        </authorList>
    </citation>
    <scope>NUCLEOTIDE SEQUENCE [LARGE SCALE GENOMIC DNA]</scope>
    <source>
        <strain evidence="1">P6</strain>
    </source>
</reference>